<keyword evidence="1" id="KW-0175">Coiled coil</keyword>
<evidence type="ECO:0000313" key="4">
    <source>
        <dbReference type="Proteomes" id="UP000249619"/>
    </source>
</evidence>
<evidence type="ECO:0000313" key="3">
    <source>
        <dbReference type="EMBL" id="RAR12989.1"/>
    </source>
</evidence>
<feature type="region of interest" description="Disordered" evidence="2">
    <location>
        <begin position="1"/>
        <end position="157"/>
    </location>
</feature>
<feature type="compositionally biased region" description="Basic and acidic residues" evidence="2">
    <location>
        <begin position="54"/>
        <end position="64"/>
    </location>
</feature>
<organism evidence="3 4">
    <name type="scientific">Stemphylium lycopersici</name>
    <name type="common">Tomato gray leaf spot disease fungus</name>
    <name type="synonym">Thyrospora lycopersici</name>
    <dbReference type="NCBI Taxonomy" id="183478"/>
    <lineage>
        <taxon>Eukaryota</taxon>
        <taxon>Fungi</taxon>
        <taxon>Dikarya</taxon>
        <taxon>Ascomycota</taxon>
        <taxon>Pezizomycotina</taxon>
        <taxon>Dothideomycetes</taxon>
        <taxon>Pleosporomycetidae</taxon>
        <taxon>Pleosporales</taxon>
        <taxon>Pleosporineae</taxon>
        <taxon>Pleosporaceae</taxon>
        <taxon>Stemphylium</taxon>
    </lineage>
</organism>
<keyword evidence="4" id="KW-1185">Reference proteome</keyword>
<evidence type="ECO:0000256" key="2">
    <source>
        <dbReference type="SAM" id="MobiDB-lite"/>
    </source>
</evidence>
<proteinExistence type="predicted"/>
<dbReference type="Proteomes" id="UP000249619">
    <property type="component" value="Unassembled WGS sequence"/>
</dbReference>
<feature type="compositionally biased region" description="Polar residues" evidence="2">
    <location>
        <begin position="278"/>
        <end position="288"/>
    </location>
</feature>
<comment type="caution">
    <text evidence="3">The sequence shown here is derived from an EMBL/GenBank/DDBJ whole genome shotgun (WGS) entry which is preliminary data.</text>
</comment>
<reference evidence="4" key="1">
    <citation type="submission" date="2018-05" db="EMBL/GenBank/DDBJ databases">
        <title>Draft genome sequence of Stemphylium lycopersici strain CIDEFI 213.</title>
        <authorList>
            <person name="Medina R."/>
            <person name="Franco M.E.E."/>
            <person name="Lucentini C.G."/>
            <person name="Saparrat M.C.N."/>
            <person name="Balatti P.A."/>
        </authorList>
    </citation>
    <scope>NUCLEOTIDE SEQUENCE [LARGE SCALE GENOMIC DNA]</scope>
    <source>
        <strain evidence="4">CIDEFI 213</strain>
    </source>
</reference>
<evidence type="ECO:0000256" key="1">
    <source>
        <dbReference type="SAM" id="Coils"/>
    </source>
</evidence>
<accession>A0A364N6P9</accession>
<feature type="compositionally biased region" description="Polar residues" evidence="2">
    <location>
        <begin position="251"/>
        <end position="260"/>
    </location>
</feature>
<sequence>MLAAGKEPVYAGSPGGELRQEVNRSPIQRPRIRNNRSPSPRPVPSEYLTASENTENRRRWEKRNGIQPTARRVNVPKRTLSPSRPTLPPREPLAPGTQVSGGPMNFTLDHSQSKSHEGEDQDTGPPAPSRTSASPETVGTVGPRQSLAPRGTHRAPVRLPGTSIVEIHSPEVLTWGSALNSILSSDAIDPVTREIVSGRTQRKSIIRSSEHRKDSPIAPIDVCLVPSFSYPISGSGFYDHTDVVQIAQTQSVEDGNSESRGQQHEELLPNGVGPGHYSRSSSNDTLYRNPTPPDWPLRGGQSEDHPRLTNGVSPGYYPPSSPSDSSTSSIDPRRRPSSPSDPVPEQVFILLCSILTPSELALHHQIIYGEDLAPNLPSNPLATPSNAASPTPLDIRLIQKLDTAVCGLQDRVTGLEEDLVPQLSKWLEQKERQIDDLKAKSLGLTDEVAQLKRIVDLSTRTLHGCQERELEVWGTLVDIRRKRGRNRTCLARLFATEKSSSASEFEMTGKSVPDGYVVSNSPSASAKKNVLKKKELDALLIMARQNFGILLEEMRDVAGMVQAYQAGKDGFTEVGAPAEGSSRDV</sequence>
<feature type="coiled-coil region" evidence="1">
    <location>
        <begin position="427"/>
        <end position="454"/>
    </location>
</feature>
<dbReference type="AlphaFoldDB" id="A0A364N6P9"/>
<gene>
    <name evidence="3" type="ORF">DDE83_003654</name>
</gene>
<feature type="region of interest" description="Disordered" evidence="2">
    <location>
        <begin position="251"/>
        <end position="342"/>
    </location>
</feature>
<dbReference type="EMBL" id="QGDH01000042">
    <property type="protein sequence ID" value="RAR12989.1"/>
    <property type="molecule type" value="Genomic_DNA"/>
</dbReference>
<protein>
    <submittedName>
        <fullName evidence="3">Uncharacterized protein</fullName>
    </submittedName>
</protein>
<name>A0A364N6P9_STELY</name>